<dbReference type="InterPro" id="IPR025188">
    <property type="entry name" value="DUF4113"/>
</dbReference>
<evidence type="ECO:0000313" key="8">
    <source>
        <dbReference type="Proteomes" id="UP000664835"/>
    </source>
</evidence>
<name>A0ABS3Q1A4_9GAMM</name>
<accession>A0ABS3Q1A4</accession>
<dbReference type="InterPro" id="IPR050116">
    <property type="entry name" value="DNA_polymerase-Y"/>
</dbReference>
<dbReference type="InterPro" id="IPR043502">
    <property type="entry name" value="DNA/RNA_pol_sf"/>
</dbReference>
<dbReference type="InterPro" id="IPR043128">
    <property type="entry name" value="Rev_trsase/Diguanyl_cyclase"/>
</dbReference>
<evidence type="ECO:0000256" key="5">
    <source>
        <dbReference type="ARBA" id="ARBA00023236"/>
    </source>
</evidence>
<evidence type="ECO:0000259" key="6">
    <source>
        <dbReference type="PROSITE" id="PS50173"/>
    </source>
</evidence>
<evidence type="ECO:0000313" key="7">
    <source>
        <dbReference type="EMBL" id="MBO1926087.1"/>
    </source>
</evidence>
<organism evidence="7 8">
    <name type="scientific">Thiomicrorhabdus marina</name>
    <dbReference type="NCBI Taxonomy" id="2818442"/>
    <lineage>
        <taxon>Bacteria</taxon>
        <taxon>Pseudomonadati</taxon>
        <taxon>Pseudomonadota</taxon>
        <taxon>Gammaproteobacteria</taxon>
        <taxon>Thiotrichales</taxon>
        <taxon>Piscirickettsiaceae</taxon>
        <taxon>Thiomicrorhabdus</taxon>
    </lineage>
</organism>
<dbReference type="PANTHER" id="PTHR11076">
    <property type="entry name" value="DNA REPAIR POLYMERASE UMUC / TRANSFERASE FAMILY MEMBER"/>
    <property type="match status" value="1"/>
</dbReference>
<dbReference type="InterPro" id="IPR001126">
    <property type="entry name" value="UmuC"/>
</dbReference>
<evidence type="ECO:0000256" key="4">
    <source>
        <dbReference type="ARBA" id="ARBA00023204"/>
    </source>
</evidence>
<sequence length="451" mass="51342">MRPIFALVDGNSFYASCQIVFDPSLAKRPVVVLSNNDGCVVAANSLAKALNQELIAKVGDLGSGGYYAARPTNMMFQPYFKVKWLLDKHQAAVFSSNYELYADMSNRMHTILGEMAPRQEIYSIDESFLELSGLEQHYNLTDYGQTIKQRVQQELGLPVAVGIGHSKTLAKLANHLAKKHAHNNGVFDLTTLPENTLEPLLAKIDINHIWGIGKNLELKLRAEGIKTVLDLRRTNPKVMRKKYSVVLERIIQELNGESCLSLEALSTDKKQIISSRSFGQEQKNYKAVEQAVVDYTTRAAQKLRRQNNVCQMITIYIRTNPHKQMEQYRPSYSIGLIYPSDNSILLSKLARRALRAIWREGFYYHKAGVILSEISPKGPLQTDLFAQQPRYSANPKQDKLMQVLDQVNYHYGRNTLFLGTQGIPKKNAWQMKRQLMSPRYTTRWDEILTVD</sequence>
<keyword evidence="5" id="KW-0742">SOS response</keyword>
<keyword evidence="2" id="KW-0227">DNA damage</keyword>
<reference evidence="7 8" key="1">
    <citation type="submission" date="2021-03" db="EMBL/GenBank/DDBJ databases">
        <title>Thiomicrorhabdus sp.nov.,novel sulfur-oxidizing bacteria isolated from coastal sediment.</title>
        <authorList>
            <person name="Liu X."/>
        </authorList>
    </citation>
    <scope>NUCLEOTIDE SEQUENCE [LARGE SCALE GENOMIC DNA]</scope>
    <source>
        <strain evidence="7 8">6S2-11</strain>
    </source>
</reference>
<dbReference type="InterPro" id="IPR017961">
    <property type="entry name" value="DNA_pol_Y-fam_little_finger"/>
</dbReference>
<protein>
    <submittedName>
        <fullName evidence="7">Y-family DNA polymerase</fullName>
    </submittedName>
</protein>
<dbReference type="Gene3D" id="1.10.150.20">
    <property type="entry name" value="5' to 3' exonuclease, C-terminal subdomain"/>
    <property type="match status" value="1"/>
</dbReference>
<comment type="similarity">
    <text evidence="1">Belongs to the DNA polymerase type-Y family.</text>
</comment>
<proteinExistence type="inferred from homology"/>
<keyword evidence="4" id="KW-0234">DNA repair</keyword>
<dbReference type="PROSITE" id="PS50173">
    <property type="entry name" value="UMUC"/>
    <property type="match status" value="1"/>
</dbReference>
<dbReference type="Gene3D" id="3.30.70.270">
    <property type="match status" value="1"/>
</dbReference>
<comment type="caution">
    <text evidence="7">The sequence shown here is derived from an EMBL/GenBank/DDBJ whole genome shotgun (WGS) entry which is preliminary data.</text>
</comment>
<dbReference type="Pfam" id="PF11799">
    <property type="entry name" value="IMS_C"/>
    <property type="match status" value="1"/>
</dbReference>
<evidence type="ECO:0000256" key="2">
    <source>
        <dbReference type="ARBA" id="ARBA00022763"/>
    </source>
</evidence>
<dbReference type="Pfam" id="PF13438">
    <property type="entry name" value="DUF4113"/>
    <property type="match status" value="1"/>
</dbReference>
<dbReference type="Gene3D" id="3.40.1170.60">
    <property type="match status" value="1"/>
</dbReference>
<keyword evidence="3" id="KW-0741">SOS mutagenesis</keyword>
<evidence type="ECO:0000256" key="1">
    <source>
        <dbReference type="ARBA" id="ARBA00010945"/>
    </source>
</evidence>
<feature type="domain" description="UmuC" evidence="6">
    <location>
        <begin position="5"/>
        <end position="213"/>
    </location>
</feature>
<dbReference type="CDD" id="cd01700">
    <property type="entry name" value="PolY_Pol_V_umuC"/>
    <property type="match status" value="1"/>
</dbReference>
<evidence type="ECO:0000256" key="3">
    <source>
        <dbReference type="ARBA" id="ARBA00023199"/>
    </source>
</evidence>
<dbReference type="PANTHER" id="PTHR11076:SF34">
    <property type="entry name" value="PROTEIN UMUC"/>
    <property type="match status" value="1"/>
</dbReference>
<dbReference type="Pfam" id="PF00817">
    <property type="entry name" value="IMS"/>
    <property type="match status" value="2"/>
</dbReference>
<dbReference type="Proteomes" id="UP000664835">
    <property type="component" value="Unassembled WGS sequence"/>
</dbReference>
<dbReference type="SUPFAM" id="SSF56672">
    <property type="entry name" value="DNA/RNA polymerases"/>
    <property type="match status" value="1"/>
</dbReference>
<dbReference type="EMBL" id="JAGETV010000001">
    <property type="protein sequence ID" value="MBO1926087.1"/>
    <property type="molecule type" value="Genomic_DNA"/>
</dbReference>
<gene>
    <name evidence="7" type="ORF">J3998_00735</name>
</gene>
<keyword evidence="8" id="KW-1185">Reference proteome</keyword>
<dbReference type="RefSeq" id="WP_208146380.1">
    <property type="nucleotide sequence ID" value="NZ_JAGETV010000001.1"/>
</dbReference>